<dbReference type="PANTHER" id="PTHR35111">
    <property type="entry name" value="F10A5.9-RELATED"/>
    <property type="match status" value="1"/>
</dbReference>
<name>A0AAD4RYV5_9MAGN</name>
<protein>
    <submittedName>
        <fullName evidence="2">Uncharacterized protein</fullName>
    </submittedName>
</protein>
<reference evidence="2" key="1">
    <citation type="submission" date="2022-04" db="EMBL/GenBank/DDBJ databases">
        <title>A functionally conserved STORR gene fusion in Papaver species that diverged 16.8 million years ago.</title>
        <authorList>
            <person name="Catania T."/>
        </authorList>
    </citation>
    <scope>NUCLEOTIDE SEQUENCE</scope>
    <source>
        <strain evidence="2">S-188037</strain>
    </source>
</reference>
<keyword evidence="3" id="KW-1185">Reference proteome</keyword>
<dbReference type="PANTHER" id="PTHR35111:SF5">
    <property type="entry name" value="F10A5.9"/>
    <property type="match status" value="1"/>
</dbReference>
<dbReference type="AlphaFoldDB" id="A0AAD4RYV5"/>
<sequence>MKLFDRFRKIVMRFIFSSSTKNINNRHQKHRVDHHQRPDDPPKTSCSGSYHYSPNSHHYTEAIADCIEFFNRSSQDGGSYNDYYGRKSNALV</sequence>
<feature type="compositionally biased region" description="Basic residues" evidence="1">
    <location>
        <begin position="24"/>
        <end position="34"/>
    </location>
</feature>
<evidence type="ECO:0000313" key="2">
    <source>
        <dbReference type="EMBL" id="KAI3843717.1"/>
    </source>
</evidence>
<proteinExistence type="predicted"/>
<evidence type="ECO:0000256" key="1">
    <source>
        <dbReference type="SAM" id="MobiDB-lite"/>
    </source>
</evidence>
<dbReference type="EMBL" id="JAJJMB010016912">
    <property type="protein sequence ID" value="KAI3843717.1"/>
    <property type="molecule type" value="Genomic_DNA"/>
</dbReference>
<feature type="region of interest" description="Disordered" evidence="1">
    <location>
        <begin position="22"/>
        <end position="51"/>
    </location>
</feature>
<organism evidence="2 3">
    <name type="scientific">Papaver atlanticum</name>
    <dbReference type="NCBI Taxonomy" id="357466"/>
    <lineage>
        <taxon>Eukaryota</taxon>
        <taxon>Viridiplantae</taxon>
        <taxon>Streptophyta</taxon>
        <taxon>Embryophyta</taxon>
        <taxon>Tracheophyta</taxon>
        <taxon>Spermatophyta</taxon>
        <taxon>Magnoliopsida</taxon>
        <taxon>Ranunculales</taxon>
        <taxon>Papaveraceae</taxon>
        <taxon>Papaveroideae</taxon>
        <taxon>Papaver</taxon>
    </lineage>
</organism>
<accession>A0AAD4RYV5</accession>
<comment type="caution">
    <text evidence="2">The sequence shown here is derived from an EMBL/GenBank/DDBJ whole genome shotgun (WGS) entry which is preliminary data.</text>
</comment>
<evidence type="ECO:0000313" key="3">
    <source>
        <dbReference type="Proteomes" id="UP001202328"/>
    </source>
</evidence>
<dbReference type="Proteomes" id="UP001202328">
    <property type="component" value="Unassembled WGS sequence"/>
</dbReference>
<gene>
    <name evidence="2" type="ORF">MKW98_013653</name>
</gene>